<proteinExistence type="predicted"/>
<dbReference type="InterPro" id="IPR004360">
    <property type="entry name" value="Glyas_Fos-R_dOase_dom"/>
</dbReference>
<evidence type="ECO:0000259" key="1">
    <source>
        <dbReference type="PROSITE" id="PS51819"/>
    </source>
</evidence>
<sequence>MKIKKLQLLTNNLKDTKEFYTVSLGLQTIEESSDKFTLQIGRSELTFLKAQNNHIYHFCFLIPSNKIIEALEWFEKRGRVLSIENQRKIQNFESWNAQSFYFKDPSGNIVEFIVRHDIENKSDVAFGSDSILCVNEIGMPTRDILTTNRFLESKLTSKFWKGNFKSFGTHGSQIGLLLLPNYLLKAKWFPTELVIKPEPFKAQLEINEILYSLEYKNETISISIL</sequence>
<reference evidence="2" key="1">
    <citation type="submission" date="2021-07" db="EMBL/GenBank/DDBJ databases">
        <title>Aureisphaera sp. CAU 1614 isolated from sea sediment.</title>
        <authorList>
            <person name="Kim W."/>
        </authorList>
    </citation>
    <scope>NUCLEOTIDE SEQUENCE</scope>
    <source>
        <strain evidence="2">CAU 1614</strain>
    </source>
</reference>
<organism evidence="2 3">
    <name type="scientific">Halomarinibacterium sedimenti</name>
    <dbReference type="NCBI Taxonomy" id="2857106"/>
    <lineage>
        <taxon>Bacteria</taxon>
        <taxon>Pseudomonadati</taxon>
        <taxon>Bacteroidota</taxon>
        <taxon>Flavobacteriia</taxon>
        <taxon>Flavobacteriales</taxon>
        <taxon>Flavobacteriaceae</taxon>
        <taxon>Halomarinibacterium</taxon>
    </lineage>
</organism>
<evidence type="ECO:0000313" key="2">
    <source>
        <dbReference type="EMBL" id="MBW2936759.1"/>
    </source>
</evidence>
<name>A0A9X1FLP7_9FLAO</name>
<comment type="caution">
    <text evidence="2">The sequence shown here is derived from an EMBL/GenBank/DDBJ whole genome shotgun (WGS) entry which is preliminary data.</text>
</comment>
<protein>
    <submittedName>
        <fullName evidence="2">VOC family protein</fullName>
    </submittedName>
</protein>
<keyword evidence="3" id="KW-1185">Reference proteome</keyword>
<gene>
    <name evidence="2" type="ORF">KXJ69_01495</name>
</gene>
<evidence type="ECO:0000313" key="3">
    <source>
        <dbReference type="Proteomes" id="UP001138686"/>
    </source>
</evidence>
<dbReference type="RefSeq" id="WP_219050576.1">
    <property type="nucleotide sequence ID" value="NZ_JAHWDP010000001.1"/>
</dbReference>
<feature type="domain" description="VOC" evidence="1">
    <location>
        <begin position="2"/>
        <end position="115"/>
    </location>
</feature>
<dbReference type="AlphaFoldDB" id="A0A9X1FLP7"/>
<dbReference type="Proteomes" id="UP001138686">
    <property type="component" value="Unassembled WGS sequence"/>
</dbReference>
<dbReference type="InterPro" id="IPR037523">
    <property type="entry name" value="VOC_core"/>
</dbReference>
<dbReference type="PROSITE" id="PS51819">
    <property type="entry name" value="VOC"/>
    <property type="match status" value="1"/>
</dbReference>
<dbReference type="Pfam" id="PF00903">
    <property type="entry name" value="Glyoxalase"/>
    <property type="match status" value="1"/>
</dbReference>
<accession>A0A9X1FLP7</accession>
<dbReference type="EMBL" id="JAHWDP010000001">
    <property type="protein sequence ID" value="MBW2936759.1"/>
    <property type="molecule type" value="Genomic_DNA"/>
</dbReference>